<dbReference type="InterPro" id="IPR035758">
    <property type="entry name" value="NoxO1_SH3_2"/>
</dbReference>
<dbReference type="Proteomes" id="UP000515150">
    <property type="component" value="Chromosome 8"/>
</dbReference>
<keyword evidence="1 2" id="KW-0728">SH3 domain</keyword>
<dbReference type="FunFam" id="3.30.1520.10:FF:000040">
    <property type="entry name" value="NADPH oxidase organizer 1"/>
    <property type="match status" value="1"/>
</dbReference>
<dbReference type="SUPFAM" id="SSF50044">
    <property type="entry name" value="SH3-domain"/>
    <property type="match status" value="2"/>
</dbReference>
<dbReference type="GeneID" id="114860477"/>
<dbReference type="Gene3D" id="2.30.30.40">
    <property type="entry name" value="SH3 Domains"/>
    <property type="match status" value="2"/>
</dbReference>
<sequence length="519" mass="57912">MEQQRFPISVRLIGVLHKEKSKLFMTSALWTDHSDIIVYRTFGEFKKLHKRMTKMFPPTNKLRKSDRIIPRFQEKHAWQADQGKNPTKSLQCLKFLQKYCNELLSCDPRVCQSTELIQFFHPKDQDLEPEFSKNGILIMPTDDENGTGAGHGNSGNVTQPFVTETYRCVAPYETKDTRNKPFKVAVDEKVDVLIKDKSGWWLVEKEDKRMAWFPAPYLENVDEDQDEDQDDASSASFERGMRYTATKSYKATNDDEINVPVGAVVQVLEKSDNGWWLVSYSGKAGYVPAMYLQTYNYPHILIATQLQDQRAPSRLELPPPGRQQRSSSQGSLQLPPPARSPSPGPRRPLSKQRSNSLTIFTQQAPAPVKASRPAAAPGPARPAPPPVIRVEMDGQDDCGRTLSIDSEGSDGSDGSDFSFREELDMSLESLCLSMSLGANDERLSRTPPPSAAGQLSPSSLPESKLVPSVSDPSLYKAPKSPKVPPRPRAQEILTRCSSLTRSKTASGTRSPTQTEILGR</sequence>
<evidence type="ECO:0000259" key="4">
    <source>
        <dbReference type="PROSITE" id="PS50002"/>
    </source>
</evidence>
<evidence type="ECO:0000259" key="5">
    <source>
        <dbReference type="PROSITE" id="PS50195"/>
    </source>
</evidence>
<dbReference type="PROSITE" id="PS50002">
    <property type="entry name" value="SH3"/>
    <property type="match status" value="2"/>
</dbReference>
<evidence type="ECO:0000313" key="7">
    <source>
        <dbReference type="RefSeq" id="XP_029014946.1"/>
    </source>
</evidence>
<dbReference type="PANTHER" id="PTHR15706:SF10">
    <property type="entry name" value="NADPH OXIDASE ORGANIZER 1"/>
    <property type="match status" value="1"/>
</dbReference>
<dbReference type="Pfam" id="PF14604">
    <property type="entry name" value="SH3_9"/>
    <property type="match status" value="1"/>
</dbReference>
<feature type="region of interest" description="Disordered" evidence="3">
    <location>
        <begin position="440"/>
        <end position="519"/>
    </location>
</feature>
<evidence type="ECO:0000256" key="2">
    <source>
        <dbReference type="PROSITE-ProRule" id="PRU00192"/>
    </source>
</evidence>
<feature type="compositionally biased region" description="Polar residues" evidence="3">
    <location>
        <begin position="495"/>
        <end position="519"/>
    </location>
</feature>
<feature type="compositionally biased region" description="Polar residues" evidence="3">
    <location>
        <begin position="351"/>
        <end position="364"/>
    </location>
</feature>
<protein>
    <submittedName>
        <fullName evidence="7">NADPH oxidase organizer 1a</fullName>
    </submittedName>
</protein>
<feature type="compositionally biased region" description="Low complexity" evidence="3">
    <location>
        <begin position="322"/>
        <end position="333"/>
    </location>
</feature>
<dbReference type="CTD" id="572245"/>
<dbReference type="OrthoDB" id="10255964at2759"/>
<dbReference type="SUPFAM" id="SSF64268">
    <property type="entry name" value="PX domain"/>
    <property type="match status" value="1"/>
</dbReference>
<dbReference type="GO" id="GO:0016176">
    <property type="term" value="F:superoxide-generating NADPH oxidase activator activity"/>
    <property type="evidence" value="ECO:0007669"/>
    <property type="project" value="TreeGrafter"/>
</dbReference>
<dbReference type="Gene3D" id="3.30.1520.10">
    <property type="entry name" value="Phox-like domain"/>
    <property type="match status" value="1"/>
</dbReference>
<dbReference type="InterPro" id="IPR001683">
    <property type="entry name" value="PX_dom"/>
</dbReference>
<dbReference type="FunFam" id="2.30.30.40:FF:000233">
    <property type="entry name" value="NADPH oxidase organizer 1"/>
    <property type="match status" value="1"/>
</dbReference>
<dbReference type="CDD" id="cd12024">
    <property type="entry name" value="SH3_NoxO1_2"/>
    <property type="match status" value="1"/>
</dbReference>
<accession>A0A6P7N643</accession>
<keyword evidence="6" id="KW-1185">Reference proteome</keyword>
<proteinExistence type="predicted"/>
<gene>
    <name evidence="7" type="primary">noxo1a</name>
</gene>
<dbReference type="GO" id="GO:0035091">
    <property type="term" value="F:phosphatidylinositol binding"/>
    <property type="evidence" value="ECO:0007669"/>
    <property type="project" value="InterPro"/>
</dbReference>
<feature type="domain" description="SH3" evidence="4">
    <location>
        <begin position="238"/>
        <end position="297"/>
    </location>
</feature>
<dbReference type="Pfam" id="PF00787">
    <property type="entry name" value="PX"/>
    <property type="match status" value="1"/>
</dbReference>
<dbReference type="PANTHER" id="PTHR15706">
    <property type="entry name" value="SH3 MULTIPLE DOMAIN"/>
    <property type="match status" value="1"/>
</dbReference>
<dbReference type="RefSeq" id="XP_029014946.1">
    <property type="nucleotide sequence ID" value="XM_029159113.1"/>
</dbReference>
<dbReference type="AlphaFoldDB" id="A0A6P7N643"/>
<evidence type="ECO:0000313" key="6">
    <source>
        <dbReference type="Proteomes" id="UP000515150"/>
    </source>
</evidence>
<dbReference type="GO" id="GO:0042554">
    <property type="term" value="P:superoxide anion generation"/>
    <property type="evidence" value="ECO:0007669"/>
    <property type="project" value="TreeGrafter"/>
</dbReference>
<evidence type="ECO:0000256" key="1">
    <source>
        <dbReference type="ARBA" id="ARBA00022443"/>
    </source>
</evidence>
<dbReference type="InterPro" id="IPR036871">
    <property type="entry name" value="PX_dom_sf"/>
</dbReference>
<dbReference type="InterPro" id="IPR001452">
    <property type="entry name" value="SH3_domain"/>
</dbReference>
<feature type="region of interest" description="Disordered" evidence="3">
    <location>
        <begin position="313"/>
        <end position="418"/>
    </location>
</feature>
<dbReference type="InParanoid" id="A0A6P7N643"/>
<dbReference type="SMART" id="SM00326">
    <property type="entry name" value="SH3"/>
    <property type="match status" value="2"/>
</dbReference>
<dbReference type="GO" id="GO:0005737">
    <property type="term" value="C:cytoplasm"/>
    <property type="evidence" value="ECO:0007669"/>
    <property type="project" value="TreeGrafter"/>
</dbReference>
<organism evidence="6 7">
    <name type="scientific">Betta splendens</name>
    <name type="common">Siamese fighting fish</name>
    <dbReference type="NCBI Taxonomy" id="158456"/>
    <lineage>
        <taxon>Eukaryota</taxon>
        <taxon>Metazoa</taxon>
        <taxon>Chordata</taxon>
        <taxon>Craniata</taxon>
        <taxon>Vertebrata</taxon>
        <taxon>Euteleostomi</taxon>
        <taxon>Actinopterygii</taxon>
        <taxon>Neopterygii</taxon>
        <taxon>Teleostei</taxon>
        <taxon>Neoteleostei</taxon>
        <taxon>Acanthomorphata</taxon>
        <taxon>Anabantaria</taxon>
        <taxon>Anabantiformes</taxon>
        <taxon>Anabantoidei</taxon>
        <taxon>Osphronemidae</taxon>
        <taxon>Betta</taxon>
    </lineage>
</organism>
<evidence type="ECO:0000256" key="3">
    <source>
        <dbReference type="SAM" id="MobiDB-lite"/>
    </source>
</evidence>
<feature type="domain" description="SH3" evidence="4">
    <location>
        <begin position="161"/>
        <end position="223"/>
    </location>
</feature>
<dbReference type="FunFam" id="2.30.30.40:FF:000219">
    <property type="entry name" value="NADPH oxidase organizer 1"/>
    <property type="match status" value="1"/>
</dbReference>
<dbReference type="InterPro" id="IPR051228">
    <property type="entry name" value="NADPH_Oxidase/PX-Domain"/>
</dbReference>
<name>A0A6P7N643_BETSP</name>
<dbReference type="KEGG" id="bspl:114860477"/>
<dbReference type="InterPro" id="IPR036028">
    <property type="entry name" value="SH3-like_dom_sf"/>
</dbReference>
<feature type="compositionally biased region" description="Pro residues" evidence="3">
    <location>
        <begin position="334"/>
        <end position="346"/>
    </location>
</feature>
<dbReference type="PROSITE" id="PS50195">
    <property type="entry name" value="PX"/>
    <property type="match status" value="1"/>
</dbReference>
<reference evidence="7" key="1">
    <citation type="submission" date="2025-08" db="UniProtKB">
        <authorList>
            <consortium name="RefSeq"/>
        </authorList>
    </citation>
    <scope>IDENTIFICATION</scope>
</reference>
<feature type="domain" description="PX" evidence="5">
    <location>
        <begin position="1"/>
        <end position="127"/>
    </location>
</feature>